<gene>
    <name evidence="2" type="ORF">SAMN02745117_02554</name>
</gene>
<keyword evidence="2" id="KW-0808">Transferase</keyword>
<reference evidence="2 3" key="1">
    <citation type="submission" date="2016-11" db="EMBL/GenBank/DDBJ databases">
        <authorList>
            <person name="Jaros S."/>
            <person name="Januszkiewicz K."/>
            <person name="Wedrychowicz H."/>
        </authorList>
    </citation>
    <scope>NUCLEOTIDE SEQUENCE [LARGE SCALE GENOMIC DNA]</scope>
    <source>
        <strain evidence="2 3">DSM 16112</strain>
    </source>
</reference>
<dbReference type="Proteomes" id="UP000184327">
    <property type="component" value="Unassembled WGS sequence"/>
</dbReference>
<dbReference type="InterPro" id="IPR028098">
    <property type="entry name" value="Glyco_trans_4-like_N"/>
</dbReference>
<dbReference type="GO" id="GO:0016757">
    <property type="term" value="F:glycosyltransferase activity"/>
    <property type="evidence" value="ECO:0007669"/>
    <property type="project" value="UniProtKB-ARBA"/>
</dbReference>
<dbReference type="OrthoDB" id="9802525at2"/>
<protein>
    <submittedName>
        <fullName evidence="2">Glycosyltransferase involved in cell wall bisynthesis</fullName>
    </submittedName>
</protein>
<accession>A0A1M5EAL1</accession>
<dbReference type="InterPro" id="IPR050194">
    <property type="entry name" value="Glycosyltransferase_grp1"/>
</dbReference>
<sequence>MKPSTPPPSFVHQPGSSLLRVAFVTETFPPELNGVAMTAGRLLNGLNTAGHKVRIIRPRQEGEDMAHVHCFSDLPTTLVRGIGVPGYNGIRFGLPAGGMLRRMWRQDRPDVVHILTEGPLGRSALHVARALKLPLVAGYHTHFDRYTEHYRFGLLRQQVTAYLRRFHNRCHVNLVPTGELVRQLQEGGMQNVRVLSRGVDKNQFNPALRSESLRQSWGVQADDLVMLCVGRLAAEKNLELVVQAWLAVRRSQPRAKLVLVGAGPEQERLSRQYPEVVFTGSVSSQELGMYYASADLFVFASMSETFGNVVQEAMASGLAVVGFDYAAAHELIVNGRNGILVPFDDADAFVNATASLAQQPQLVRELGHVASLAGKSWQSVIQDLIAAYHDAIEMAHQVQEVPHAATRQRA</sequence>
<dbReference type="PANTHER" id="PTHR45947:SF3">
    <property type="entry name" value="SULFOQUINOVOSYL TRANSFERASE SQD2"/>
    <property type="match status" value="1"/>
</dbReference>
<dbReference type="AlphaFoldDB" id="A0A1M5EAL1"/>
<dbReference type="Pfam" id="PF13439">
    <property type="entry name" value="Glyco_transf_4"/>
    <property type="match status" value="1"/>
</dbReference>
<dbReference type="CDD" id="cd03814">
    <property type="entry name" value="GT4-like"/>
    <property type="match status" value="1"/>
</dbReference>
<name>A0A1M5EAL1_9BURK</name>
<evidence type="ECO:0000313" key="3">
    <source>
        <dbReference type="Proteomes" id="UP000184327"/>
    </source>
</evidence>
<dbReference type="RefSeq" id="WP_073357058.1">
    <property type="nucleotide sequence ID" value="NZ_FQUZ01000040.1"/>
</dbReference>
<organism evidence="2 3">
    <name type="scientific">Lampropedia hyalina DSM 16112</name>
    <dbReference type="NCBI Taxonomy" id="1122156"/>
    <lineage>
        <taxon>Bacteria</taxon>
        <taxon>Pseudomonadati</taxon>
        <taxon>Pseudomonadota</taxon>
        <taxon>Betaproteobacteria</taxon>
        <taxon>Burkholderiales</taxon>
        <taxon>Comamonadaceae</taxon>
        <taxon>Lampropedia</taxon>
    </lineage>
</organism>
<dbReference type="Gene3D" id="3.40.50.2000">
    <property type="entry name" value="Glycogen Phosphorylase B"/>
    <property type="match status" value="2"/>
</dbReference>
<dbReference type="PANTHER" id="PTHR45947">
    <property type="entry name" value="SULFOQUINOVOSYL TRANSFERASE SQD2"/>
    <property type="match status" value="1"/>
</dbReference>
<keyword evidence="3" id="KW-1185">Reference proteome</keyword>
<dbReference type="Pfam" id="PF13692">
    <property type="entry name" value="Glyco_trans_1_4"/>
    <property type="match status" value="1"/>
</dbReference>
<proteinExistence type="predicted"/>
<evidence type="ECO:0000313" key="2">
    <source>
        <dbReference type="EMBL" id="SHF76303.1"/>
    </source>
</evidence>
<feature type="domain" description="Glycosyltransferase subfamily 4-like N-terminal" evidence="1">
    <location>
        <begin position="33"/>
        <end position="201"/>
    </location>
</feature>
<dbReference type="SUPFAM" id="SSF53756">
    <property type="entry name" value="UDP-Glycosyltransferase/glycogen phosphorylase"/>
    <property type="match status" value="1"/>
</dbReference>
<dbReference type="EMBL" id="FQUZ01000040">
    <property type="protein sequence ID" value="SHF76303.1"/>
    <property type="molecule type" value="Genomic_DNA"/>
</dbReference>
<dbReference type="STRING" id="1122156.SAMN02745117_02554"/>
<evidence type="ECO:0000259" key="1">
    <source>
        <dbReference type="Pfam" id="PF13439"/>
    </source>
</evidence>